<keyword evidence="6" id="KW-0378">Hydrolase</keyword>
<comment type="caution">
    <text evidence="6">The sequence shown here is derived from an EMBL/GenBank/DDBJ whole genome shotgun (WGS) entry which is preliminary data.</text>
</comment>
<evidence type="ECO:0000259" key="5">
    <source>
        <dbReference type="Pfam" id="PF02872"/>
    </source>
</evidence>
<dbReference type="EMBL" id="JAXIVS010000001">
    <property type="protein sequence ID" value="MDY7225212.1"/>
    <property type="molecule type" value="Genomic_DNA"/>
</dbReference>
<dbReference type="GO" id="GO:0016787">
    <property type="term" value="F:hydrolase activity"/>
    <property type="evidence" value="ECO:0007669"/>
    <property type="project" value="UniProtKB-KW"/>
</dbReference>
<sequence>MRRALIGLLCALISTSCMPVLDGEDYNLAGQEVRLTILHTSDIHSRLIPYDFAPLKTDTDLGIIPEAGPFGGATRMAALLKRERQRGDRVMHLDSGDCFQGAPIFNLKNGEAEFRFLTAAGLDAAVVGNHEFDAGALNFVEKARDFAQFPLLAANYAWDSPNDPGNNGAALVTAPYTIRMMKGLRVGVIGMANLSSLNSIVEGGNSLQVTPLEQNEALRGYVDLLRPVTDLIVVVSHLGLTEDQDAVLGYEAYFEYERAKPFIDREKNPWKILEWSGEEGNLKSVVRVQIPGVSGIDIILGGHLHVVLNPPQSVIDPSGRTVLLTHSGAFSKYVGRLDVVVKVPKAEEATVDGAELVSHDYRAFPLDALWCDDAMRAFYHDDSVFWEPGTFVARPDVRAAMKKCEDQEDRFTTGLLQEYILGMDFNLQLTSIFSYAPRDVARRNSSTGGDSPLGNVAADSMRKRRRVEAEMAITNSLGIRDNLYAGVVSQESMFNVFPFENTINIMYLSGVEVQEMFDFVAERSAERGCVSQAQVSGARFTMDCAQVQLNELRIACNPDDGGASKWCPKEGREGHAPWQCLEDLDGSRCWANPAIDIQINGKPLDPNGTYRIAVNDYIAKGGSGFRVLKRNTTRIETGISLRDSLIGYMQSQCTCEDILLGNETSSTGERCGTLVNGKWVVDEQTRGFCREAKAFKQHLAVTAGSCTCRELLGKTEDVDDLDDTVERCGVSAETIQTTCTAGQQDKAVGSCTCGELTAAQKIDVDDLDDSVERCGASAEKIQELCTVEPGPYTGRCGCRDALAGNNPTCGTLTPQLRNFCENPTSMPIANVVEDGRIGRRVK</sequence>
<reference evidence="6 7" key="1">
    <citation type="submission" date="2023-12" db="EMBL/GenBank/DDBJ databases">
        <title>the genome sequence of Hyalangium sp. s54d21.</title>
        <authorList>
            <person name="Zhang X."/>
        </authorList>
    </citation>
    <scope>NUCLEOTIDE SEQUENCE [LARGE SCALE GENOMIC DNA]</scope>
    <source>
        <strain evidence="7">s54d21</strain>
    </source>
</reference>
<dbReference type="PROSITE" id="PS00785">
    <property type="entry name" value="5_NUCLEOTIDASE_1"/>
    <property type="match status" value="1"/>
</dbReference>
<evidence type="ECO:0000313" key="6">
    <source>
        <dbReference type="EMBL" id="MDY7225212.1"/>
    </source>
</evidence>
<dbReference type="Gene3D" id="3.90.780.10">
    <property type="entry name" value="5'-Nucleotidase, C-terminal domain"/>
    <property type="match status" value="1"/>
</dbReference>
<dbReference type="CDD" id="cd00845">
    <property type="entry name" value="MPP_UshA_N_like"/>
    <property type="match status" value="1"/>
</dbReference>
<evidence type="ECO:0000256" key="1">
    <source>
        <dbReference type="ARBA" id="ARBA00006654"/>
    </source>
</evidence>
<evidence type="ECO:0000259" key="4">
    <source>
        <dbReference type="Pfam" id="PF00149"/>
    </source>
</evidence>
<dbReference type="SUPFAM" id="SSF55816">
    <property type="entry name" value="5'-nucleotidase (syn. UDP-sugar hydrolase), C-terminal domain"/>
    <property type="match status" value="1"/>
</dbReference>
<dbReference type="Pfam" id="PF02872">
    <property type="entry name" value="5_nucleotid_C"/>
    <property type="match status" value="1"/>
</dbReference>
<dbReference type="InterPro" id="IPR006146">
    <property type="entry name" value="5'-Nucleotdase_CS"/>
</dbReference>
<evidence type="ECO:0000256" key="3">
    <source>
        <dbReference type="SAM" id="SignalP"/>
    </source>
</evidence>
<feature type="signal peptide" evidence="3">
    <location>
        <begin position="1"/>
        <end position="19"/>
    </location>
</feature>
<keyword evidence="7" id="KW-1185">Reference proteome</keyword>
<feature type="chain" id="PRO_5045216567" evidence="3">
    <location>
        <begin position="20"/>
        <end position="842"/>
    </location>
</feature>
<feature type="domain" description="Calcineurin-like phosphoesterase" evidence="4">
    <location>
        <begin position="36"/>
        <end position="306"/>
    </location>
</feature>
<name>A0ABU5GVJ8_9BACT</name>
<dbReference type="PANTHER" id="PTHR11575:SF24">
    <property type="entry name" value="5'-NUCLEOTIDASE"/>
    <property type="match status" value="1"/>
</dbReference>
<dbReference type="PRINTS" id="PR01607">
    <property type="entry name" value="APYRASEFAMLY"/>
</dbReference>
<dbReference type="Proteomes" id="UP001291309">
    <property type="component" value="Unassembled WGS sequence"/>
</dbReference>
<dbReference type="InterPro" id="IPR004843">
    <property type="entry name" value="Calcineurin-like_PHP"/>
</dbReference>
<dbReference type="SUPFAM" id="SSF56300">
    <property type="entry name" value="Metallo-dependent phosphatases"/>
    <property type="match status" value="1"/>
</dbReference>
<dbReference type="PANTHER" id="PTHR11575">
    <property type="entry name" value="5'-NUCLEOTIDASE-RELATED"/>
    <property type="match status" value="1"/>
</dbReference>
<proteinExistence type="inferred from homology"/>
<dbReference type="InterPro" id="IPR036907">
    <property type="entry name" value="5'-Nucleotdase_C_sf"/>
</dbReference>
<dbReference type="Gene3D" id="3.60.21.10">
    <property type="match status" value="1"/>
</dbReference>
<gene>
    <name evidence="6" type="ORF">SYV04_02420</name>
</gene>
<dbReference type="InterPro" id="IPR006179">
    <property type="entry name" value="5_nucleotidase/apyrase"/>
</dbReference>
<protein>
    <submittedName>
        <fullName evidence="6">Bifunctional UDP-sugar hydrolase/5'-nucleotidase</fullName>
    </submittedName>
</protein>
<evidence type="ECO:0000313" key="7">
    <source>
        <dbReference type="Proteomes" id="UP001291309"/>
    </source>
</evidence>
<keyword evidence="2 3" id="KW-0732">Signal</keyword>
<feature type="domain" description="5'-Nucleotidase C-terminal" evidence="5">
    <location>
        <begin position="442"/>
        <end position="630"/>
    </location>
</feature>
<dbReference type="InterPro" id="IPR008334">
    <property type="entry name" value="5'-Nucleotdase_C"/>
</dbReference>
<accession>A0ABU5GVJ8</accession>
<evidence type="ECO:0000256" key="2">
    <source>
        <dbReference type="ARBA" id="ARBA00022729"/>
    </source>
</evidence>
<comment type="similarity">
    <text evidence="1">Belongs to the 5'-nucleotidase family.</text>
</comment>
<dbReference type="Pfam" id="PF00149">
    <property type="entry name" value="Metallophos"/>
    <property type="match status" value="1"/>
</dbReference>
<organism evidence="6 7">
    <name type="scientific">Hyalangium rubrum</name>
    <dbReference type="NCBI Taxonomy" id="3103134"/>
    <lineage>
        <taxon>Bacteria</taxon>
        <taxon>Pseudomonadati</taxon>
        <taxon>Myxococcota</taxon>
        <taxon>Myxococcia</taxon>
        <taxon>Myxococcales</taxon>
        <taxon>Cystobacterineae</taxon>
        <taxon>Archangiaceae</taxon>
        <taxon>Hyalangium</taxon>
    </lineage>
</organism>
<dbReference type="RefSeq" id="WP_321543928.1">
    <property type="nucleotide sequence ID" value="NZ_JAXIVS010000001.1"/>
</dbReference>
<dbReference type="PROSITE" id="PS51257">
    <property type="entry name" value="PROKAR_LIPOPROTEIN"/>
    <property type="match status" value="1"/>
</dbReference>
<dbReference type="InterPro" id="IPR029052">
    <property type="entry name" value="Metallo-depent_PP-like"/>
</dbReference>